<accession>A0ACC0E994</accession>
<keyword evidence="2" id="KW-1185">Reference proteome</keyword>
<dbReference type="EMBL" id="CM045873">
    <property type="protein sequence ID" value="KAI7948102.1"/>
    <property type="molecule type" value="Genomic_DNA"/>
</dbReference>
<comment type="caution">
    <text evidence="1">The sequence shown here is derived from an EMBL/GenBank/DDBJ whole genome shotgun (WGS) entry which is preliminary data.</text>
</comment>
<name>A0ACC0E994_9BASI</name>
<reference evidence="1 2" key="3">
    <citation type="journal article" date="2022" name="Microbiol. Spectr.">
        <title>Folding features and dynamics of 3D genome architecture in plant fungal pathogens.</title>
        <authorList>
            <person name="Xia C."/>
        </authorList>
    </citation>
    <scope>NUCLEOTIDE SEQUENCE [LARGE SCALE GENOMIC DNA]</scope>
    <source>
        <strain evidence="1 2">93-210</strain>
    </source>
</reference>
<reference evidence="2" key="2">
    <citation type="journal article" date="2018" name="Mol. Plant Microbe Interact.">
        <title>Genome sequence resources for the wheat stripe rust pathogen (Puccinia striiformis f. sp. tritici) and the barley stripe rust pathogen (Puccinia striiformis f. sp. hordei).</title>
        <authorList>
            <person name="Xia C."/>
            <person name="Wang M."/>
            <person name="Yin C."/>
            <person name="Cornejo O.E."/>
            <person name="Hulbert S.H."/>
            <person name="Chen X."/>
        </authorList>
    </citation>
    <scope>NUCLEOTIDE SEQUENCE [LARGE SCALE GENOMIC DNA]</scope>
    <source>
        <strain evidence="2">93-210</strain>
    </source>
</reference>
<evidence type="ECO:0000313" key="1">
    <source>
        <dbReference type="EMBL" id="KAI7948102.1"/>
    </source>
</evidence>
<gene>
    <name evidence="1" type="ORF">MJO28_010010</name>
</gene>
<reference evidence="2" key="1">
    <citation type="journal article" date="2018" name="BMC Genomics">
        <title>Genomic insights into host adaptation between the wheat stripe rust pathogen (Puccinia striiformis f. sp. tritici) and the barley stripe rust pathogen (Puccinia striiformis f. sp. hordei).</title>
        <authorList>
            <person name="Xia C."/>
            <person name="Wang M."/>
            <person name="Yin C."/>
            <person name="Cornejo O.E."/>
            <person name="Hulbert S.H."/>
            <person name="Chen X."/>
        </authorList>
    </citation>
    <scope>NUCLEOTIDE SEQUENCE [LARGE SCALE GENOMIC DNA]</scope>
    <source>
        <strain evidence="2">93-210</strain>
    </source>
</reference>
<dbReference type="Proteomes" id="UP001060170">
    <property type="component" value="Chromosome 9"/>
</dbReference>
<evidence type="ECO:0000313" key="2">
    <source>
        <dbReference type="Proteomes" id="UP001060170"/>
    </source>
</evidence>
<protein>
    <submittedName>
        <fullName evidence="1">Uncharacterized protein</fullName>
    </submittedName>
</protein>
<organism evidence="1 2">
    <name type="scientific">Puccinia striiformis f. sp. tritici</name>
    <dbReference type="NCBI Taxonomy" id="168172"/>
    <lineage>
        <taxon>Eukaryota</taxon>
        <taxon>Fungi</taxon>
        <taxon>Dikarya</taxon>
        <taxon>Basidiomycota</taxon>
        <taxon>Pucciniomycotina</taxon>
        <taxon>Pucciniomycetes</taxon>
        <taxon>Pucciniales</taxon>
        <taxon>Pucciniaceae</taxon>
        <taxon>Puccinia</taxon>
    </lineage>
</organism>
<proteinExistence type="predicted"/>
<sequence length="86" mass="9201">MISIDTLPNLDRDPSKSEDEQSGGWPGFATMGMTITDEVIPGWCSQSKKLFPLSAHCLYAPGSGSASRVRAPQGSSHADRARRALP</sequence>